<gene>
    <name evidence="1" type="ORF">AVEN_40953_1</name>
</gene>
<organism evidence="1 2">
    <name type="scientific">Araneus ventricosus</name>
    <name type="common">Orbweaver spider</name>
    <name type="synonym">Epeira ventricosa</name>
    <dbReference type="NCBI Taxonomy" id="182803"/>
    <lineage>
        <taxon>Eukaryota</taxon>
        <taxon>Metazoa</taxon>
        <taxon>Ecdysozoa</taxon>
        <taxon>Arthropoda</taxon>
        <taxon>Chelicerata</taxon>
        <taxon>Arachnida</taxon>
        <taxon>Araneae</taxon>
        <taxon>Araneomorphae</taxon>
        <taxon>Entelegynae</taxon>
        <taxon>Araneoidea</taxon>
        <taxon>Araneidae</taxon>
        <taxon>Araneus</taxon>
    </lineage>
</organism>
<reference evidence="1 2" key="1">
    <citation type="journal article" date="2019" name="Sci. Rep.">
        <title>Orb-weaving spider Araneus ventricosus genome elucidates the spidroin gene catalogue.</title>
        <authorList>
            <person name="Kono N."/>
            <person name="Nakamura H."/>
            <person name="Ohtoshi R."/>
            <person name="Moran D.A.P."/>
            <person name="Shinohara A."/>
            <person name="Yoshida Y."/>
            <person name="Fujiwara M."/>
            <person name="Mori M."/>
            <person name="Tomita M."/>
            <person name="Arakawa K."/>
        </authorList>
    </citation>
    <scope>NUCLEOTIDE SEQUENCE [LARGE SCALE GENOMIC DNA]</scope>
</reference>
<protein>
    <submittedName>
        <fullName evidence="1">Uncharacterized protein</fullName>
    </submittedName>
</protein>
<proteinExistence type="predicted"/>
<dbReference type="AlphaFoldDB" id="A0A4Y2F9A9"/>
<evidence type="ECO:0000313" key="1">
    <source>
        <dbReference type="EMBL" id="GBM38073.1"/>
    </source>
</evidence>
<evidence type="ECO:0000313" key="2">
    <source>
        <dbReference type="Proteomes" id="UP000499080"/>
    </source>
</evidence>
<accession>A0A4Y2F9A9</accession>
<comment type="caution">
    <text evidence="1">The sequence shown here is derived from an EMBL/GenBank/DDBJ whole genome shotgun (WGS) entry which is preliminary data.</text>
</comment>
<name>A0A4Y2F9A9_ARAVE</name>
<sequence>MSVLLSQWIWNLHQKKFNEFLSTPYESWAKLSIEYVNPPFLTYGNLAQKRESIPPQVVSTPSMGNFPSHFQNNQLGGLFAQSNLNAQQNNPETMDTVDNQQVFQGWKRLHDTFIS</sequence>
<keyword evidence="2" id="KW-1185">Reference proteome</keyword>
<dbReference type="Proteomes" id="UP000499080">
    <property type="component" value="Unassembled WGS sequence"/>
</dbReference>
<dbReference type="EMBL" id="BGPR01000858">
    <property type="protein sequence ID" value="GBM38073.1"/>
    <property type="molecule type" value="Genomic_DNA"/>
</dbReference>